<protein>
    <submittedName>
        <fullName evidence="2">Uncharacterized protein</fullName>
    </submittedName>
</protein>
<evidence type="ECO:0000313" key="2">
    <source>
        <dbReference type="EMBL" id="CAK9223603.1"/>
    </source>
</evidence>
<feature type="compositionally biased region" description="Low complexity" evidence="1">
    <location>
        <begin position="43"/>
        <end position="55"/>
    </location>
</feature>
<organism evidence="2 3">
    <name type="scientific">Sphagnum troendelagicum</name>
    <dbReference type="NCBI Taxonomy" id="128251"/>
    <lineage>
        <taxon>Eukaryota</taxon>
        <taxon>Viridiplantae</taxon>
        <taxon>Streptophyta</taxon>
        <taxon>Embryophyta</taxon>
        <taxon>Bryophyta</taxon>
        <taxon>Sphagnophytina</taxon>
        <taxon>Sphagnopsida</taxon>
        <taxon>Sphagnales</taxon>
        <taxon>Sphagnaceae</taxon>
        <taxon>Sphagnum</taxon>
    </lineage>
</organism>
<name>A0ABP0UK93_9BRYO</name>
<accession>A0ABP0UK93</accession>
<evidence type="ECO:0000313" key="3">
    <source>
        <dbReference type="Proteomes" id="UP001497512"/>
    </source>
</evidence>
<keyword evidence="3" id="KW-1185">Reference proteome</keyword>
<feature type="region of interest" description="Disordered" evidence="1">
    <location>
        <begin position="41"/>
        <end position="62"/>
    </location>
</feature>
<proteinExistence type="predicted"/>
<dbReference type="EMBL" id="OZ019896">
    <property type="protein sequence ID" value="CAK9223603.1"/>
    <property type="molecule type" value="Genomic_DNA"/>
</dbReference>
<evidence type="ECO:0000256" key="1">
    <source>
        <dbReference type="SAM" id="MobiDB-lite"/>
    </source>
</evidence>
<gene>
    <name evidence="2" type="ORF">CSSPTR1EN2_LOCUS16914</name>
</gene>
<sequence length="119" mass="12898">MKQQANTPRSLYVSTKRITTQRAVDGLHARAVALIARAKSFVSSSDTPQQQQSSSGREQGSLLTISGGRALLELHENVTQMHLSRLKRGLLPDKTKVPAPVVTMKKSSIHANTCRPPAA</sequence>
<dbReference type="Proteomes" id="UP001497512">
    <property type="component" value="Chromosome 4"/>
</dbReference>
<reference evidence="2" key="1">
    <citation type="submission" date="2024-02" db="EMBL/GenBank/DDBJ databases">
        <authorList>
            <consortium name="ELIXIR-Norway"/>
            <consortium name="Elixir Norway"/>
        </authorList>
    </citation>
    <scope>NUCLEOTIDE SEQUENCE</scope>
</reference>
<feature type="non-terminal residue" evidence="2">
    <location>
        <position position="119"/>
    </location>
</feature>